<keyword evidence="3" id="KW-1185">Reference proteome</keyword>
<dbReference type="Proteomes" id="UP000537130">
    <property type="component" value="Unassembled WGS sequence"/>
</dbReference>
<keyword evidence="1" id="KW-1133">Transmembrane helix</keyword>
<dbReference type="PANTHER" id="PTHR34219">
    <property type="entry name" value="IRON-REGULATED INNER MEMBRANE PROTEIN-RELATED"/>
    <property type="match status" value="1"/>
</dbReference>
<dbReference type="AlphaFoldDB" id="A0A7W4W5I7"/>
<comment type="caution">
    <text evidence="2">The sequence shown here is derived from an EMBL/GenBank/DDBJ whole genome shotgun (WGS) entry which is preliminary data.</text>
</comment>
<name>A0A7W4W5I7_9GAMM</name>
<organism evidence="2 3">
    <name type="scientific">Litorivivens lipolytica</name>
    <dbReference type="NCBI Taxonomy" id="1524264"/>
    <lineage>
        <taxon>Bacteria</taxon>
        <taxon>Pseudomonadati</taxon>
        <taxon>Pseudomonadota</taxon>
        <taxon>Gammaproteobacteria</taxon>
        <taxon>Litorivivens</taxon>
    </lineage>
</organism>
<feature type="transmembrane region" description="Helical" evidence="1">
    <location>
        <begin position="328"/>
        <end position="350"/>
    </location>
</feature>
<protein>
    <submittedName>
        <fullName evidence="2">Putative iron-regulated membrane protein</fullName>
    </submittedName>
</protein>
<evidence type="ECO:0000313" key="3">
    <source>
        <dbReference type="Proteomes" id="UP000537130"/>
    </source>
</evidence>
<proteinExistence type="predicted"/>
<feature type="transmembrane region" description="Helical" evidence="1">
    <location>
        <begin position="12"/>
        <end position="33"/>
    </location>
</feature>
<gene>
    <name evidence="2" type="ORF">FHR99_001515</name>
</gene>
<dbReference type="InterPro" id="IPR005625">
    <property type="entry name" value="PepSY-ass_TM"/>
</dbReference>
<evidence type="ECO:0000313" key="2">
    <source>
        <dbReference type="EMBL" id="MBB3047279.1"/>
    </source>
</evidence>
<evidence type="ECO:0000256" key="1">
    <source>
        <dbReference type="SAM" id="Phobius"/>
    </source>
</evidence>
<feature type="transmembrane region" description="Helical" evidence="1">
    <location>
        <begin position="137"/>
        <end position="159"/>
    </location>
</feature>
<dbReference type="Pfam" id="PF03929">
    <property type="entry name" value="PepSY_TM"/>
    <property type="match status" value="1"/>
</dbReference>
<feature type="transmembrane region" description="Helical" evidence="1">
    <location>
        <begin position="186"/>
        <end position="205"/>
    </location>
</feature>
<dbReference type="PANTHER" id="PTHR34219:SF8">
    <property type="entry name" value="PEPSY DOMAIN-CONTAINING PROTEIN"/>
    <property type="match status" value="1"/>
</dbReference>
<sequence>MSNKLLFRIHSWSALAVCLPLLVICLTGSVLVFKHEIDTLLMHDKVRVDPLPERQNLDTLLQAVSEANPSHEVVGWVLFEDPARADLVYLIARGSSDWSYLLLDQYRADILALVVSTTHYLTDWLLELHFTLLLHDAGLLLSGLIAVVLCLLGITGLWLHRSFWKNLCTLRTKARRVLYYSDLHKLVGAYASPVLLILGFTGAWWNLTHFYHELEEHADGAEHYVMQQRLYNDQLSLQALHDRSEQDIPDFNATYISLPWEPGQDIRFFGKVESGNPLLSQYASVVQFDAQSGETTSTYDIREQGLGAKTVDSYRRLHFGDFAGLPSRILWCLFGLAPTVLAFTGITLWLKRRPQRRRAAAKASRREQEGLLN</sequence>
<dbReference type="EMBL" id="JACHWY010000001">
    <property type="protein sequence ID" value="MBB3047279.1"/>
    <property type="molecule type" value="Genomic_DNA"/>
</dbReference>
<reference evidence="2 3" key="1">
    <citation type="submission" date="2020-08" db="EMBL/GenBank/DDBJ databases">
        <title>Genomic Encyclopedia of Type Strains, Phase III (KMG-III): the genomes of soil and plant-associated and newly described type strains.</title>
        <authorList>
            <person name="Whitman W."/>
        </authorList>
    </citation>
    <scope>NUCLEOTIDE SEQUENCE [LARGE SCALE GENOMIC DNA]</scope>
    <source>
        <strain evidence="2 3">CECT 8654</strain>
    </source>
</reference>
<keyword evidence="1" id="KW-0472">Membrane</keyword>
<dbReference type="RefSeq" id="WP_183409911.1">
    <property type="nucleotide sequence ID" value="NZ_JACHWY010000001.1"/>
</dbReference>
<accession>A0A7W4W5I7</accession>
<keyword evidence="1" id="KW-0812">Transmembrane</keyword>